<gene>
    <name evidence="2" type="ORF">POTOM_014628</name>
</gene>
<dbReference type="AlphaFoldDB" id="A0A8X8CZI5"/>
<evidence type="ECO:0000313" key="2">
    <source>
        <dbReference type="EMBL" id="KAG6781716.1"/>
    </source>
</evidence>
<dbReference type="OrthoDB" id="1166717at2759"/>
<comment type="caution">
    <text evidence="2">The sequence shown here is derived from an EMBL/GenBank/DDBJ whole genome shotgun (WGS) entry which is preliminary data.</text>
</comment>
<reference evidence="2" key="1">
    <citation type="journal article" date="2020" name="bioRxiv">
        <title>Hybrid origin of Populus tomentosa Carr. identified through genome sequencing and phylogenomic analysis.</title>
        <authorList>
            <person name="An X."/>
            <person name="Gao K."/>
            <person name="Chen Z."/>
            <person name="Li J."/>
            <person name="Yang X."/>
            <person name="Yang X."/>
            <person name="Zhou J."/>
            <person name="Guo T."/>
            <person name="Zhao T."/>
            <person name="Huang S."/>
            <person name="Miao D."/>
            <person name="Khan W.U."/>
            <person name="Rao P."/>
            <person name="Ye M."/>
            <person name="Lei B."/>
            <person name="Liao W."/>
            <person name="Wang J."/>
            <person name="Ji L."/>
            <person name="Li Y."/>
            <person name="Guo B."/>
            <person name="Mustafa N.S."/>
            <person name="Li S."/>
            <person name="Yun Q."/>
            <person name="Keller S.R."/>
            <person name="Mao J."/>
            <person name="Zhang R."/>
            <person name="Strauss S.H."/>
        </authorList>
    </citation>
    <scope>NUCLEOTIDE SEQUENCE</scope>
    <source>
        <strain evidence="2">GM15</strain>
        <tissue evidence="2">Leaf</tissue>
    </source>
</reference>
<sequence length="268" mass="29201">MTEGLLANGFMSRLRERDGTDVADDEDHGSVAAEVVQPPLGEETEGQANVAARGKMESQAAKRGVGRRLPLFLVKAGDILTKEIIGRGTMREGLHYMDDFSSGRVNTVIASPTEAVVIHVEETGPTKEVVVTVASPTEAAIIHAEEAEAAIIHVEEAVVAKETMVTVASSPVANIGLSEEAEAEREQKLESPPDQQIMDQNDEVSLDINEIANSLREQLKIKKVFSPACCIYRVPEQLRKLNEEAYLDPLKYMNSVQILQILAEARNS</sequence>
<dbReference type="EMBL" id="JAAWWB010000006">
    <property type="protein sequence ID" value="KAG6781716.1"/>
    <property type="molecule type" value="Genomic_DNA"/>
</dbReference>
<accession>A0A8X8CZI5</accession>
<proteinExistence type="predicted"/>
<evidence type="ECO:0000256" key="1">
    <source>
        <dbReference type="SAM" id="MobiDB-lite"/>
    </source>
</evidence>
<feature type="region of interest" description="Disordered" evidence="1">
    <location>
        <begin position="16"/>
        <end position="61"/>
    </location>
</feature>
<name>A0A8X8CZI5_POPTO</name>
<protein>
    <submittedName>
        <fullName evidence="2">Uncharacterized protein</fullName>
    </submittedName>
</protein>
<evidence type="ECO:0000313" key="3">
    <source>
        <dbReference type="Proteomes" id="UP000886885"/>
    </source>
</evidence>
<keyword evidence="3" id="KW-1185">Reference proteome</keyword>
<dbReference type="Proteomes" id="UP000886885">
    <property type="component" value="Chromosome 3D"/>
</dbReference>
<organism evidence="2 3">
    <name type="scientific">Populus tomentosa</name>
    <name type="common">Chinese white poplar</name>
    <dbReference type="NCBI Taxonomy" id="118781"/>
    <lineage>
        <taxon>Eukaryota</taxon>
        <taxon>Viridiplantae</taxon>
        <taxon>Streptophyta</taxon>
        <taxon>Embryophyta</taxon>
        <taxon>Tracheophyta</taxon>
        <taxon>Spermatophyta</taxon>
        <taxon>Magnoliopsida</taxon>
        <taxon>eudicotyledons</taxon>
        <taxon>Gunneridae</taxon>
        <taxon>Pentapetalae</taxon>
        <taxon>rosids</taxon>
        <taxon>fabids</taxon>
        <taxon>Malpighiales</taxon>
        <taxon>Salicaceae</taxon>
        <taxon>Saliceae</taxon>
        <taxon>Populus</taxon>
    </lineage>
</organism>